<accession>A0A8K0T8C1</accession>
<dbReference type="EMBL" id="JAGPNK010000001">
    <property type="protein sequence ID" value="KAH7329034.1"/>
    <property type="molecule type" value="Genomic_DNA"/>
</dbReference>
<proteinExistence type="predicted"/>
<evidence type="ECO:0000313" key="5">
    <source>
        <dbReference type="Proteomes" id="UP000813444"/>
    </source>
</evidence>
<evidence type="ECO:0000256" key="1">
    <source>
        <dbReference type="ARBA" id="ARBA00022729"/>
    </source>
</evidence>
<sequence length="207" mass="21425">MKYSVGTLSALAAVVAAQPRITNSAFNLVEGEPFTLTFEGCTSTCTIVLQNGPEGNLQDVETLTTDATDSFVVELGPRPEDEYNFLIIDNETEEENWSMKFSYGSEAPEEDTTTSVAPSSTAAPTSTVESTTVETTTAETTTSAATTETTEASTTSAESSTTLSTSATTTTSGPAETETDIPDSGAGRLASPLALVAGAIVAMAYLN</sequence>
<reference evidence="4" key="1">
    <citation type="journal article" date="2021" name="Nat. Commun.">
        <title>Genetic determinants of endophytism in the Arabidopsis root mycobiome.</title>
        <authorList>
            <person name="Mesny F."/>
            <person name="Miyauchi S."/>
            <person name="Thiergart T."/>
            <person name="Pickel B."/>
            <person name="Atanasova L."/>
            <person name="Karlsson M."/>
            <person name="Huettel B."/>
            <person name="Barry K.W."/>
            <person name="Haridas S."/>
            <person name="Chen C."/>
            <person name="Bauer D."/>
            <person name="Andreopoulos W."/>
            <person name="Pangilinan J."/>
            <person name="LaButti K."/>
            <person name="Riley R."/>
            <person name="Lipzen A."/>
            <person name="Clum A."/>
            <person name="Drula E."/>
            <person name="Henrissat B."/>
            <person name="Kohler A."/>
            <person name="Grigoriev I.V."/>
            <person name="Martin F.M."/>
            <person name="Hacquard S."/>
        </authorList>
    </citation>
    <scope>NUCLEOTIDE SEQUENCE</scope>
    <source>
        <strain evidence="4">MPI-CAGE-CH-0235</strain>
    </source>
</reference>
<feature type="region of interest" description="Disordered" evidence="2">
    <location>
        <begin position="103"/>
        <end position="187"/>
    </location>
</feature>
<dbReference type="InterPro" id="IPR052982">
    <property type="entry name" value="SRP1/TIP1-like"/>
</dbReference>
<comment type="caution">
    <text evidence="4">The sequence shown here is derived from an EMBL/GenBank/DDBJ whole genome shotgun (WGS) entry which is preliminary data.</text>
</comment>
<dbReference type="Pfam" id="PF10342">
    <property type="entry name" value="Kre9_KNH"/>
    <property type="match status" value="1"/>
</dbReference>
<dbReference type="AlphaFoldDB" id="A0A8K0T8C1"/>
<organism evidence="4 5">
    <name type="scientific">Stachybotrys elegans</name>
    <dbReference type="NCBI Taxonomy" id="80388"/>
    <lineage>
        <taxon>Eukaryota</taxon>
        <taxon>Fungi</taxon>
        <taxon>Dikarya</taxon>
        <taxon>Ascomycota</taxon>
        <taxon>Pezizomycotina</taxon>
        <taxon>Sordariomycetes</taxon>
        <taxon>Hypocreomycetidae</taxon>
        <taxon>Hypocreales</taxon>
        <taxon>Stachybotryaceae</taxon>
        <taxon>Stachybotrys</taxon>
    </lineage>
</organism>
<protein>
    <recommendedName>
        <fullName evidence="3">Yeast cell wall synthesis Kre9/Knh1-like N-terminal domain-containing protein</fullName>
    </recommendedName>
</protein>
<dbReference type="PANTHER" id="PTHR40633:SF1">
    <property type="entry name" value="GPI ANCHORED SERINE-THREONINE RICH PROTEIN (AFU_ORTHOLOGUE AFUA_1G03630)"/>
    <property type="match status" value="1"/>
</dbReference>
<dbReference type="OrthoDB" id="5589325at2759"/>
<feature type="compositionally biased region" description="Low complexity" evidence="2">
    <location>
        <begin position="113"/>
        <end position="176"/>
    </location>
</feature>
<keyword evidence="1" id="KW-0732">Signal</keyword>
<feature type="domain" description="Yeast cell wall synthesis Kre9/Knh1-like N-terminal" evidence="3">
    <location>
        <begin position="29"/>
        <end position="102"/>
    </location>
</feature>
<evidence type="ECO:0000256" key="2">
    <source>
        <dbReference type="SAM" id="MobiDB-lite"/>
    </source>
</evidence>
<evidence type="ECO:0000313" key="4">
    <source>
        <dbReference type="EMBL" id="KAH7329034.1"/>
    </source>
</evidence>
<keyword evidence="5" id="KW-1185">Reference proteome</keyword>
<gene>
    <name evidence="4" type="ORF">B0I35DRAFT_34224</name>
</gene>
<name>A0A8K0T8C1_9HYPO</name>
<dbReference type="Proteomes" id="UP000813444">
    <property type="component" value="Unassembled WGS sequence"/>
</dbReference>
<dbReference type="InterPro" id="IPR018466">
    <property type="entry name" value="Kre9/Knh1-like_N"/>
</dbReference>
<evidence type="ECO:0000259" key="3">
    <source>
        <dbReference type="Pfam" id="PF10342"/>
    </source>
</evidence>
<dbReference type="PANTHER" id="PTHR40633">
    <property type="entry name" value="MATRIX PROTEIN, PUTATIVE (AFU_ORTHOLOGUE AFUA_8G05410)-RELATED"/>
    <property type="match status" value="1"/>
</dbReference>